<dbReference type="PANTHER" id="PTHR36942">
    <property type="entry name" value="PROTEIN CBG10268"/>
    <property type="match status" value="1"/>
</dbReference>
<dbReference type="AlphaFoldDB" id="A0A1I7U2W3"/>
<dbReference type="WBParaSite" id="Csp11.Scaffold629.g14301.t1">
    <property type="protein sequence ID" value="Csp11.Scaffold629.g14301.t1"/>
    <property type="gene ID" value="Csp11.Scaffold629.g14301"/>
</dbReference>
<dbReference type="Proteomes" id="UP000095282">
    <property type="component" value="Unplaced"/>
</dbReference>
<evidence type="ECO:0000313" key="3">
    <source>
        <dbReference type="WBParaSite" id="Csp11.Scaffold629.g14301.t2"/>
    </source>
</evidence>
<reference evidence="2 3" key="1">
    <citation type="submission" date="2016-11" db="UniProtKB">
        <authorList>
            <consortium name="WormBaseParasite"/>
        </authorList>
    </citation>
    <scope>IDENTIFICATION</scope>
</reference>
<dbReference type="eggNOG" id="ENOG502T7KV">
    <property type="taxonomic scope" value="Eukaryota"/>
</dbReference>
<evidence type="ECO:0000313" key="2">
    <source>
        <dbReference type="WBParaSite" id="Csp11.Scaffold629.g14301.t1"/>
    </source>
</evidence>
<sequence length="108" mass="12233">MKKEGVKLRRQQPHVDVYSDAPKPEDIVIPTGGFAECVCRPGCKDLPEPAYRILGHSKEDKRWNLSNKVDQAVETVMTHLADAYMSLPAVFDSVLKIEEEQKKNPKKN</sequence>
<dbReference type="WBParaSite" id="Csp11.Scaffold629.g14301.t2">
    <property type="protein sequence ID" value="Csp11.Scaffold629.g14301.t2"/>
    <property type="gene ID" value="Csp11.Scaffold629.g14301"/>
</dbReference>
<proteinExistence type="predicted"/>
<protein>
    <submittedName>
        <fullName evidence="2 3">Uncharacterized protein</fullName>
    </submittedName>
</protein>
<keyword evidence="1" id="KW-1185">Reference proteome</keyword>
<dbReference type="PANTHER" id="PTHR36942:SF1">
    <property type="entry name" value="IMMUNITY PROTEIN 72 OF POLYMORPHIC TOXIN SYSTEM-RELATED"/>
    <property type="match status" value="1"/>
</dbReference>
<organism evidence="1 3">
    <name type="scientific">Caenorhabditis tropicalis</name>
    <dbReference type="NCBI Taxonomy" id="1561998"/>
    <lineage>
        <taxon>Eukaryota</taxon>
        <taxon>Metazoa</taxon>
        <taxon>Ecdysozoa</taxon>
        <taxon>Nematoda</taxon>
        <taxon>Chromadorea</taxon>
        <taxon>Rhabditida</taxon>
        <taxon>Rhabditina</taxon>
        <taxon>Rhabditomorpha</taxon>
        <taxon>Rhabditoidea</taxon>
        <taxon>Rhabditidae</taxon>
        <taxon>Peloderinae</taxon>
        <taxon>Caenorhabditis</taxon>
    </lineage>
</organism>
<evidence type="ECO:0000313" key="1">
    <source>
        <dbReference type="Proteomes" id="UP000095282"/>
    </source>
</evidence>
<name>A0A1I7U2W3_9PELO</name>
<accession>A0A1I7U2W3</accession>